<dbReference type="Proteomes" id="UP000176504">
    <property type="component" value="Unassembled WGS sequence"/>
</dbReference>
<dbReference type="EMBL" id="MEVI01000001">
    <property type="protein sequence ID" value="OGC55865.1"/>
    <property type="molecule type" value="Genomic_DNA"/>
</dbReference>
<organism evidence="1 2">
    <name type="scientific">candidate division WWE3 bacterium RIFCSPLOWO2_01_FULL_41_18</name>
    <dbReference type="NCBI Taxonomy" id="1802625"/>
    <lineage>
        <taxon>Bacteria</taxon>
        <taxon>Katanobacteria</taxon>
    </lineage>
</organism>
<gene>
    <name evidence="1" type="ORF">A3A78_02400</name>
</gene>
<proteinExistence type="predicted"/>
<accession>A0A1F4VFG8</accession>
<protein>
    <submittedName>
        <fullName evidence="1">Uncharacterized protein</fullName>
    </submittedName>
</protein>
<evidence type="ECO:0000313" key="2">
    <source>
        <dbReference type="Proteomes" id="UP000176504"/>
    </source>
</evidence>
<dbReference type="AlphaFoldDB" id="A0A1F4VFG8"/>
<evidence type="ECO:0000313" key="1">
    <source>
        <dbReference type="EMBL" id="OGC55865.1"/>
    </source>
</evidence>
<sequence>MIITKKNPFTKEEIQKLRDLFDTYIKIVIDIENEICSAGCDRHFKSEKILLDADSLQENIWGGGIDLETKIIDFNSFINIRPNDNNTSNEIQNGKIRGKYEKLTKYFFREMYERHTT</sequence>
<reference evidence="1 2" key="1">
    <citation type="journal article" date="2016" name="Nat. Commun.">
        <title>Thousands of microbial genomes shed light on interconnected biogeochemical processes in an aquifer system.</title>
        <authorList>
            <person name="Anantharaman K."/>
            <person name="Brown C.T."/>
            <person name="Hug L.A."/>
            <person name="Sharon I."/>
            <person name="Castelle C.J."/>
            <person name="Probst A.J."/>
            <person name="Thomas B.C."/>
            <person name="Singh A."/>
            <person name="Wilkins M.J."/>
            <person name="Karaoz U."/>
            <person name="Brodie E.L."/>
            <person name="Williams K.H."/>
            <person name="Hubbard S.S."/>
            <person name="Banfield J.F."/>
        </authorList>
    </citation>
    <scope>NUCLEOTIDE SEQUENCE [LARGE SCALE GENOMIC DNA]</scope>
</reference>
<name>A0A1F4VFG8_UNCKA</name>
<dbReference type="InterPro" id="IPR043731">
    <property type="entry name" value="DUF5674"/>
</dbReference>
<comment type="caution">
    <text evidence="1">The sequence shown here is derived from an EMBL/GenBank/DDBJ whole genome shotgun (WGS) entry which is preliminary data.</text>
</comment>
<dbReference type="Pfam" id="PF18924">
    <property type="entry name" value="DUF5674"/>
    <property type="match status" value="1"/>
</dbReference>